<comment type="caution">
    <text evidence="1">The sequence shown here is derived from an EMBL/GenBank/DDBJ whole genome shotgun (WGS) entry which is preliminary data.</text>
</comment>
<proteinExistence type="predicted"/>
<keyword evidence="2" id="KW-1185">Reference proteome</keyword>
<evidence type="ECO:0000313" key="1">
    <source>
        <dbReference type="EMBL" id="GAA5063242.1"/>
    </source>
</evidence>
<dbReference type="RefSeq" id="WP_345498022.1">
    <property type="nucleotide sequence ID" value="NZ_BAABJM010000005.1"/>
</dbReference>
<reference evidence="2" key="1">
    <citation type="journal article" date="2019" name="Int. J. Syst. Evol. Microbiol.">
        <title>The Global Catalogue of Microorganisms (GCM) 10K type strain sequencing project: providing services to taxonomists for standard genome sequencing and annotation.</title>
        <authorList>
            <consortium name="The Broad Institute Genomics Platform"/>
            <consortium name="The Broad Institute Genome Sequencing Center for Infectious Disease"/>
            <person name="Wu L."/>
            <person name="Ma J."/>
        </authorList>
    </citation>
    <scope>NUCLEOTIDE SEQUENCE [LARGE SCALE GENOMIC DNA]</scope>
    <source>
        <strain evidence="2">JCM 18298</strain>
    </source>
</reference>
<dbReference type="EMBL" id="BAABJM010000005">
    <property type="protein sequence ID" value="GAA5063242.1"/>
    <property type="molecule type" value="Genomic_DNA"/>
</dbReference>
<organism evidence="1 2">
    <name type="scientific">Nocardia callitridis</name>
    <dbReference type="NCBI Taxonomy" id="648753"/>
    <lineage>
        <taxon>Bacteria</taxon>
        <taxon>Bacillati</taxon>
        <taxon>Actinomycetota</taxon>
        <taxon>Actinomycetes</taxon>
        <taxon>Mycobacteriales</taxon>
        <taxon>Nocardiaceae</taxon>
        <taxon>Nocardia</taxon>
    </lineage>
</organism>
<sequence length="70" mass="7709">MSDRNRYQFTIDGELSDRAIAAFPDLTATIIQRGTTALYGPVGDSTAMHGILARIDNLGFTLVEMHRLPD</sequence>
<gene>
    <name evidence="1" type="ORF">GCM10023318_47740</name>
</gene>
<protein>
    <submittedName>
        <fullName evidence="1">Uncharacterized protein</fullName>
    </submittedName>
</protein>
<name>A0ABP9KUG8_9NOCA</name>
<evidence type="ECO:0000313" key="2">
    <source>
        <dbReference type="Proteomes" id="UP001500603"/>
    </source>
</evidence>
<accession>A0ABP9KUG8</accession>
<dbReference type="Proteomes" id="UP001500603">
    <property type="component" value="Unassembled WGS sequence"/>
</dbReference>